<feature type="region of interest" description="Disordered" evidence="1">
    <location>
        <begin position="336"/>
        <end position="367"/>
    </location>
</feature>
<evidence type="ECO:0000313" key="4">
    <source>
        <dbReference type="Proteomes" id="UP001197093"/>
    </source>
</evidence>
<evidence type="ECO:0000256" key="1">
    <source>
        <dbReference type="SAM" id="MobiDB-lite"/>
    </source>
</evidence>
<feature type="transmembrane region" description="Helical" evidence="2">
    <location>
        <begin position="301"/>
        <end position="327"/>
    </location>
</feature>
<dbReference type="InterPro" id="IPR040410">
    <property type="entry name" value="UPF0658_Golgi"/>
</dbReference>
<dbReference type="AlphaFoldDB" id="A0AAD4F5R6"/>
<feature type="transmembrane region" description="Helical" evidence="2">
    <location>
        <begin position="75"/>
        <end position="94"/>
    </location>
</feature>
<gene>
    <name evidence="3" type="ORF">NEMBOFW57_003460</name>
</gene>
<accession>A0AAD4F5R6</accession>
<keyword evidence="4" id="KW-1185">Reference proteome</keyword>
<dbReference type="PANTHER" id="PTHR34391:SF1">
    <property type="entry name" value="UPF0658 GOLGI APPARATUS MEMBRANE PROTEIN C1952.10C-RELATED"/>
    <property type="match status" value="1"/>
</dbReference>
<evidence type="ECO:0000256" key="2">
    <source>
        <dbReference type="SAM" id="Phobius"/>
    </source>
</evidence>
<feature type="transmembrane region" description="Helical" evidence="2">
    <location>
        <begin position="200"/>
        <end position="224"/>
    </location>
</feature>
<feature type="transmembrane region" description="Helical" evidence="2">
    <location>
        <begin position="106"/>
        <end position="124"/>
    </location>
</feature>
<comment type="caution">
    <text evidence="3">The sequence shown here is derived from an EMBL/GenBank/DDBJ whole genome shotgun (WGS) entry which is preliminary data.</text>
</comment>
<keyword evidence="2" id="KW-1133">Transmembrane helix</keyword>
<feature type="transmembrane region" description="Helical" evidence="2">
    <location>
        <begin position="30"/>
        <end position="55"/>
    </location>
</feature>
<feature type="transmembrane region" description="Helical" evidence="2">
    <location>
        <begin position="263"/>
        <end position="281"/>
    </location>
</feature>
<dbReference type="EMBL" id="JAHCVI010000001">
    <property type="protein sequence ID" value="KAG7293410.1"/>
    <property type="molecule type" value="Genomic_DNA"/>
</dbReference>
<feature type="transmembrane region" description="Helical" evidence="2">
    <location>
        <begin position="236"/>
        <end position="256"/>
    </location>
</feature>
<organism evidence="3 4">
    <name type="scientific">Staphylotrichum longicolle</name>
    <dbReference type="NCBI Taxonomy" id="669026"/>
    <lineage>
        <taxon>Eukaryota</taxon>
        <taxon>Fungi</taxon>
        <taxon>Dikarya</taxon>
        <taxon>Ascomycota</taxon>
        <taxon>Pezizomycotina</taxon>
        <taxon>Sordariomycetes</taxon>
        <taxon>Sordariomycetidae</taxon>
        <taxon>Sordariales</taxon>
        <taxon>Chaetomiaceae</taxon>
        <taxon>Staphylotrichum</taxon>
    </lineage>
</organism>
<dbReference type="Proteomes" id="UP001197093">
    <property type="component" value="Unassembled WGS sequence"/>
</dbReference>
<feature type="compositionally biased region" description="Basic and acidic residues" evidence="1">
    <location>
        <begin position="339"/>
        <end position="348"/>
    </location>
</feature>
<name>A0AAD4F5R6_9PEZI</name>
<evidence type="ECO:0000313" key="3">
    <source>
        <dbReference type="EMBL" id="KAG7293410.1"/>
    </source>
</evidence>
<keyword evidence="2" id="KW-0472">Membrane</keyword>
<reference evidence="3" key="1">
    <citation type="submission" date="2023-02" db="EMBL/GenBank/DDBJ databases">
        <authorList>
            <person name="Palmer J.M."/>
        </authorList>
    </citation>
    <scope>NUCLEOTIDE SEQUENCE</scope>
    <source>
        <strain evidence="3">FW57</strain>
    </source>
</reference>
<protein>
    <submittedName>
        <fullName evidence="3">Uncharacterized protein</fullName>
    </submittedName>
</protein>
<keyword evidence="2" id="KW-0812">Transmembrane</keyword>
<sequence>MMASSVPAPSGGPKQKLFSTDFLASKWAKLFFLVVGLQALICVAFESYVFGRFQFSLVYQSDKDLSDRLKSQYRTIPTFLTLFIFGFLYILLLAWDALRLKNTIQIIGLCVANLAIFVYAILQIDQIDQSIDKLLKGNALKPDEQDRNVWLLCKPFLIAVPAVVGVVTVVMGAIAYQLYREFAWDILKQIGADYRMKKRFLHYQIYIALLKFDFFFFLGFTVQFLVIVNGVKDFELGLHVAAIPITIAILLCAAFFTRRENRIGVCFVILTYFGGLAYFFFKLVRIYQPGHSQDYDAVRRSLTAFAVLTILLIILTIINAFICMNNFGAGLKSHLRRPKGPDPEKEDANSYQMNDQKPALPSRMTID</sequence>
<proteinExistence type="predicted"/>
<dbReference type="GO" id="GO:0005794">
    <property type="term" value="C:Golgi apparatus"/>
    <property type="evidence" value="ECO:0007669"/>
    <property type="project" value="TreeGrafter"/>
</dbReference>
<dbReference type="PANTHER" id="PTHR34391">
    <property type="entry name" value="UPF0658 GOLGI APPARATUS MEMBRANE PROTEIN C1952.10C-RELATED"/>
    <property type="match status" value="1"/>
</dbReference>
<feature type="transmembrane region" description="Helical" evidence="2">
    <location>
        <begin position="156"/>
        <end position="179"/>
    </location>
</feature>